<comment type="caution">
    <text evidence="2">The sequence shown here is derived from an EMBL/GenBank/DDBJ whole genome shotgun (WGS) entry which is preliminary data.</text>
</comment>
<dbReference type="AlphaFoldDB" id="A0A1Y1WEM8"/>
<dbReference type="RefSeq" id="XP_040745405.1">
    <property type="nucleotide sequence ID" value="XM_040883038.1"/>
</dbReference>
<evidence type="ECO:0000313" key="3">
    <source>
        <dbReference type="Proteomes" id="UP000193922"/>
    </source>
</evidence>
<sequence>MPTFLGKGCPAIQLSVLEQISTDEEPSASNSQSSHTDKYDLPVGQDYLRMGKPQGATKYEDLCHSVVDPELNTGLGLTHRFFNVQDVTIIHRLGENPSVHREGFHNPAFHVLSPGDGGSGDGGNELGDGGDGPGSGVKSDDGGDGEKLRWR</sequence>
<dbReference type="Proteomes" id="UP000193922">
    <property type="component" value="Unassembled WGS sequence"/>
</dbReference>
<proteinExistence type="predicted"/>
<keyword evidence="3" id="KW-1185">Reference proteome</keyword>
<reference evidence="2 3" key="1">
    <citation type="submission" date="2016-07" db="EMBL/GenBank/DDBJ databases">
        <title>Pervasive Adenine N6-methylation of Active Genes in Fungi.</title>
        <authorList>
            <consortium name="DOE Joint Genome Institute"/>
            <person name="Mondo S.J."/>
            <person name="Dannebaum R.O."/>
            <person name="Kuo R.C."/>
            <person name="Labutti K."/>
            <person name="Haridas S."/>
            <person name="Kuo A."/>
            <person name="Salamov A."/>
            <person name="Ahrendt S.R."/>
            <person name="Lipzen A."/>
            <person name="Sullivan W."/>
            <person name="Andreopoulos W.B."/>
            <person name="Clum A."/>
            <person name="Lindquist E."/>
            <person name="Daum C."/>
            <person name="Ramamoorthy G.K."/>
            <person name="Gryganskyi A."/>
            <person name="Culley D."/>
            <person name="Magnuson J.K."/>
            <person name="James T.Y."/>
            <person name="O'Malley M.A."/>
            <person name="Stajich J.E."/>
            <person name="Spatafora J.W."/>
            <person name="Visel A."/>
            <person name="Grigoriev I.V."/>
        </authorList>
    </citation>
    <scope>NUCLEOTIDE SEQUENCE [LARGE SCALE GENOMIC DNA]</scope>
    <source>
        <strain evidence="2 3">ATCC 12442</strain>
    </source>
</reference>
<dbReference type="EMBL" id="MCFD01000003">
    <property type="protein sequence ID" value="ORX71981.1"/>
    <property type="molecule type" value="Genomic_DNA"/>
</dbReference>
<protein>
    <submittedName>
        <fullName evidence="2">Uncharacterized protein</fullName>
    </submittedName>
</protein>
<accession>A0A1Y1WEM8</accession>
<evidence type="ECO:0000313" key="2">
    <source>
        <dbReference type="EMBL" id="ORX71981.1"/>
    </source>
</evidence>
<name>A0A1Y1WEM8_9FUNG</name>
<organism evidence="2 3">
    <name type="scientific">Linderina pennispora</name>
    <dbReference type="NCBI Taxonomy" id="61395"/>
    <lineage>
        <taxon>Eukaryota</taxon>
        <taxon>Fungi</taxon>
        <taxon>Fungi incertae sedis</taxon>
        <taxon>Zoopagomycota</taxon>
        <taxon>Kickxellomycotina</taxon>
        <taxon>Kickxellomycetes</taxon>
        <taxon>Kickxellales</taxon>
        <taxon>Kickxellaceae</taxon>
        <taxon>Linderina</taxon>
    </lineage>
</organism>
<feature type="compositionally biased region" description="Gly residues" evidence="1">
    <location>
        <begin position="115"/>
        <end position="135"/>
    </location>
</feature>
<feature type="region of interest" description="Disordered" evidence="1">
    <location>
        <begin position="22"/>
        <end position="41"/>
    </location>
</feature>
<dbReference type="GeneID" id="63799686"/>
<feature type="region of interest" description="Disordered" evidence="1">
    <location>
        <begin position="101"/>
        <end position="151"/>
    </location>
</feature>
<evidence type="ECO:0000256" key="1">
    <source>
        <dbReference type="SAM" id="MobiDB-lite"/>
    </source>
</evidence>
<gene>
    <name evidence="2" type="ORF">DL89DRAFT_105145</name>
</gene>
<feature type="compositionally biased region" description="Basic and acidic residues" evidence="1">
    <location>
        <begin position="138"/>
        <end position="151"/>
    </location>
</feature>